<name>D8LHF7_ECTSI</name>
<dbReference type="PANTHER" id="PTHR24348:SF22">
    <property type="entry name" value="NON-SPECIFIC SERINE_THREONINE PROTEIN KINASE"/>
    <property type="match status" value="1"/>
</dbReference>
<evidence type="ECO:0000256" key="3">
    <source>
        <dbReference type="ARBA" id="ARBA00022777"/>
    </source>
</evidence>
<keyword evidence="2" id="KW-0547">Nucleotide-binding</keyword>
<evidence type="ECO:0000313" key="7">
    <source>
        <dbReference type="EMBL" id="CBN79108.2"/>
    </source>
</evidence>
<feature type="region of interest" description="Disordered" evidence="5">
    <location>
        <begin position="1"/>
        <end position="21"/>
    </location>
</feature>
<keyword evidence="8" id="KW-1185">Reference proteome</keyword>
<dbReference type="SUPFAM" id="SSF56112">
    <property type="entry name" value="Protein kinase-like (PK-like)"/>
    <property type="match status" value="1"/>
</dbReference>
<accession>D8LHF7</accession>
<gene>
    <name evidence="7" type="ORF">Esi_0192_0006</name>
</gene>
<dbReference type="STRING" id="2880.D8LHF7"/>
<protein>
    <recommendedName>
        <fullName evidence="6">Protein kinase domain-containing protein</fullName>
    </recommendedName>
</protein>
<keyword evidence="3" id="KW-0418">Kinase</keyword>
<dbReference type="GO" id="GO:0005524">
    <property type="term" value="F:ATP binding"/>
    <property type="evidence" value="ECO:0007669"/>
    <property type="project" value="UniProtKB-KW"/>
</dbReference>
<dbReference type="GO" id="GO:0016020">
    <property type="term" value="C:membrane"/>
    <property type="evidence" value="ECO:0007669"/>
    <property type="project" value="TreeGrafter"/>
</dbReference>
<dbReference type="InterPro" id="IPR000719">
    <property type="entry name" value="Prot_kinase_dom"/>
</dbReference>
<feature type="non-terminal residue" evidence="7">
    <location>
        <position position="1"/>
    </location>
</feature>
<dbReference type="InterPro" id="IPR008271">
    <property type="entry name" value="Ser/Thr_kinase_AS"/>
</dbReference>
<dbReference type="GO" id="GO:0005829">
    <property type="term" value="C:cytosol"/>
    <property type="evidence" value="ECO:0007669"/>
    <property type="project" value="TreeGrafter"/>
</dbReference>
<keyword evidence="4" id="KW-0067">ATP-binding</keyword>
<dbReference type="EMBL" id="FN649748">
    <property type="protein sequence ID" value="CBN79108.2"/>
    <property type="molecule type" value="Genomic_DNA"/>
</dbReference>
<feature type="compositionally biased region" description="Low complexity" evidence="5">
    <location>
        <begin position="388"/>
        <end position="399"/>
    </location>
</feature>
<dbReference type="PANTHER" id="PTHR24348">
    <property type="entry name" value="SERINE/THREONINE-PROTEIN KINASE UNC-51-RELATED"/>
    <property type="match status" value="1"/>
</dbReference>
<feature type="compositionally biased region" description="Low complexity" evidence="5">
    <location>
        <begin position="336"/>
        <end position="374"/>
    </location>
</feature>
<evidence type="ECO:0000256" key="4">
    <source>
        <dbReference type="ARBA" id="ARBA00022840"/>
    </source>
</evidence>
<dbReference type="SMART" id="SM00220">
    <property type="entry name" value="S_TKc"/>
    <property type="match status" value="1"/>
</dbReference>
<evidence type="ECO:0000256" key="1">
    <source>
        <dbReference type="ARBA" id="ARBA00022679"/>
    </source>
</evidence>
<evidence type="ECO:0000256" key="2">
    <source>
        <dbReference type="ARBA" id="ARBA00022741"/>
    </source>
</evidence>
<organism evidence="7 8">
    <name type="scientific">Ectocarpus siliculosus</name>
    <name type="common">Brown alga</name>
    <name type="synonym">Conferva siliculosa</name>
    <dbReference type="NCBI Taxonomy" id="2880"/>
    <lineage>
        <taxon>Eukaryota</taxon>
        <taxon>Sar</taxon>
        <taxon>Stramenopiles</taxon>
        <taxon>Ochrophyta</taxon>
        <taxon>PX clade</taxon>
        <taxon>Phaeophyceae</taxon>
        <taxon>Ectocarpales</taxon>
        <taxon>Ectocarpaceae</taxon>
        <taxon>Ectocarpus</taxon>
    </lineage>
</organism>
<dbReference type="Pfam" id="PF00069">
    <property type="entry name" value="Pkinase"/>
    <property type="match status" value="1"/>
</dbReference>
<dbReference type="eggNOG" id="KOG0595">
    <property type="taxonomic scope" value="Eukaryota"/>
</dbReference>
<dbReference type="FunFam" id="1.10.510.10:FF:000571">
    <property type="entry name" value="Maternal embryonic leucine zipper kinase"/>
    <property type="match status" value="1"/>
</dbReference>
<dbReference type="GO" id="GO:0005776">
    <property type="term" value="C:autophagosome"/>
    <property type="evidence" value="ECO:0007669"/>
    <property type="project" value="TreeGrafter"/>
</dbReference>
<feature type="non-terminal residue" evidence="7">
    <location>
        <position position="445"/>
    </location>
</feature>
<dbReference type="GO" id="GO:0004674">
    <property type="term" value="F:protein serine/threonine kinase activity"/>
    <property type="evidence" value="ECO:0007669"/>
    <property type="project" value="InterPro"/>
</dbReference>
<dbReference type="InParanoid" id="D8LHF7"/>
<evidence type="ECO:0000256" key="5">
    <source>
        <dbReference type="SAM" id="MobiDB-lite"/>
    </source>
</evidence>
<reference evidence="7 8" key="1">
    <citation type="journal article" date="2010" name="Nature">
        <title>The Ectocarpus genome and the independent evolution of multicellularity in brown algae.</title>
        <authorList>
            <person name="Cock J.M."/>
            <person name="Sterck L."/>
            <person name="Rouze P."/>
            <person name="Scornet D."/>
            <person name="Allen A.E."/>
            <person name="Amoutzias G."/>
            <person name="Anthouard V."/>
            <person name="Artiguenave F."/>
            <person name="Aury J.M."/>
            <person name="Badger J.H."/>
            <person name="Beszteri B."/>
            <person name="Billiau K."/>
            <person name="Bonnet E."/>
            <person name="Bothwell J.H."/>
            <person name="Bowler C."/>
            <person name="Boyen C."/>
            <person name="Brownlee C."/>
            <person name="Carrano C.J."/>
            <person name="Charrier B."/>
            <person name="Cho G.Y."/>
            <person name="Coelho S.M."/>
            <person name="Collen J."/>
            <person name="Corre E."/>
            <person name="Da Silva C."/>
            <person name="Delage L."/>
            <person name="Delaroque N."/>
            <person name="Dittami S.M."/>
            <person name="Doulbeau S."/>
            <person name="Elias M."/>
            <person name="Farnham G."/>
            <person name="Gachon C.M."/>
            <person name="Gschloessl B."/>
            <person name="Heesch S."/>
            <person name="Jabbari K."/>
            <person name="Jubin C."/>
            <person name="Kawai H."/>
            <person name="Kimura K."/>
            <person name="Kloareg B."/>
            <person name="Kupper F.C."/>
            <person name="Lang D."/>
            <person name="Le Bail A."/>
            <person name="Leblanc C."/>
            <person name="Lerouge P."/>
            <person name="Lohr M."/>
            <person name="Lopez P.J."/>
            <person name="Martens C."/>
            <person name="Maumus F."/>
            <person name="Michel G."/>
            <person name="Miranda-Saavedra D."/>
            <person name="Morales J."/>
            <person name="Moreau H."/>
            <person name="Motomura T."/>
            <person name="Nagasato C."/>
            <person name="Napoli C.A."/>
            <person name="Nelson D.R."/>
            <person name="Nyvall-Collen P."/>
            <person name="Peters A.F."/>
            <person name="Pommier C."/>
            <person name="Potin P."/>
            <person name="Poulain J."/>
            <person name="Quesneville H."/>
            <person name="Read B."/>
            <person name="Rensing S.A."/>
            <person name="Ritter A."/>
            <person name="Rousvoal S."/>
            <person name="Samanta M."/>
            <person name="Samson G."/>
            <person name="Schroeder D.C."/>
            <person name="Segurens B."/>
            <person name="Strittmatter M."/>
            <person name="Tonon T."/>
            <person name="Tregear J.W."/>
            <person name="Valentin K."/>
            <person name="von Dassow P."/>
            <person name="Yamagishi T."/>
            <person name="Van de Peer Y."/>
            <person name="Wincker P."/>
        </authorList>
    </citation>
    <scope>NUCLEOTIDE SEQUENCE [LARGE SCALE GENOMIC DNA]</scope>
    <source>
        <strain evidence="8">Ec32 / CCAP1310/4</strain>
    </source>
</reference>
<feature type="region of interest" description="Disordered" evidence="5">
    <location>
        <begin position="336"/>
        <end position="445"/>
    </location>
</feature>
<dbReference type="PROSITE" id="PS50011">
    <property type="entry name" value="PROTEIN_KINASE_DOM"/>
    <property type="match status" value="1"/>
</dbReference>
<dbReference type="GO" id="GO:0010506">
    <property type="term" value="P:regulation of autophagy"/>
    <property type="evidence" value="ECO:0007669"/>
    <property type="project" value="InterPro"/>
</dbReference>
<dbReference type="GO" id="GO:0000045">
    <property type="term" value="P:autophagosome assembly"/>
    <property type="evidence" value="ECO:0007669"/>
    <property type="project" value="TreeGrafter"/>
</dbReference>
<proteinExistence type="predicted"/>
<dbReference type="PROSITE" id="PS00108">
    <property type="entry name" value="PROTEIN_KINASE_ST"/>
    <property type="match status" value="1"/>
</dbReference>
<dbReference type="GO" id="GO:0000407">
    <property type="term" value="C:phagophore assembly site"/>
    <property type="evidence" value="ECO:0007669"/>
    <property type="project" value="TreeGrafter"/>
</dbReference>
<dbReference type="AlphaFoldDB" id="D8LHF7"/>
<dbReference type="Proteomes" id="UP000002630">
    <property type="component" value="Linkage Group LG23"/>
</dbReference>
<sequence length="445" mass="47185">MSQQRDSPTRSSSSSGGGTDAHGRALREWALQYSVETEPLGRGSFASVAVLSVTESDRKALINASILTERKRKGKCIEVYKGVNRETNEPVAIKVMTKARLGERALKMLSAEINILRTLEHPNVVCLRDSRTTERRILIVLEFCGGGDLGQFIQARGPSPEATARHFMLQLAAGLSFLRSRRLIHRDIKPQNLLLSSRSSRASLKIADFGLARHLPQGSLAESMLGSPLYMALEVLSNRAYDAKADLWSAGVVLYELMTAKHPFAGTNQMELINNIQRNRPRLPPGVTLSPACVELLGMLLVPQPEKRATLEAFVSCAFLNPPPTIAPAAAAAAAGTPGPAATATKTTTQRFSAVGPPAAAPTGRPAGDDATATAPPPREGGGGVEGRTGPPEQQQQQQPCSTGHRARTAPGVNAAAEQPLRRQRQAGHAAAGVKATGAGVESSS</sequence>
<feature type="compositionally biased region" description="Low complexity" evidence="5">
    <location>
        <begin position="1"/>
        <end position="14"/>
    </location>
</feature>
<keyword evidence="1" id="KW-0808">Transferase</keyword>
<evidence type="ECO:0000259" key="6">
    <source>
        <dbReference type="PROSITE" id="PS50011"/>
    </source>
</evidence>
<dbReference type="InterPro" id="IPR011009">
    <property type="entry name" value="Kinase-like_dom_sf"/>
</dbReference>
<dbReference type="EMBL" id="FN648367">
    <property type="protein sequence ID" value="CBN79108.2"/>
    <property type="molecule type" value="Genomic_DNA"/>
</dbReference>
<dbReference type="Gene3D" id="1.10.510.10">
    <property type="entry name" value="Transferase(Phosphotransferase) domain 1"/>
    <property type="match status" value="1"/>
</dbReference>
<dbReference type="InterPro" id="IPR045269">
    <property type="entry name" value="Atg1-like"/>
</dbReference>
<evidence type="ECO:0000313" key="8">
    <source>
        <dbReference type="Proteomes" id="UP000002630"/>
    </source>
</evidence>
<feature type="domain" description="Protein kinase" evidence="6">
    <location>
        <begin position="34"/>
        <end position="320"/>
    </location>
</feature>
<dbReference type="OMA" id="SIGTHEQ"/>
<feature type="compositionally biased region" description="Low complexity" evidence="5">
    <location>
        <begin position="427"/>
        <end position="445"/>
    </location>
</feature>
<dbReference type="OrthoDB" id="346907at2759"/>